<dbReference type="Gene3D" id="3.10.180.10">
    <property type="entry name" value="2,3-Dihydroxybiphenyl 1,2-Dioxygenase, domain 1"/>
    <property type="match status" value="1"/>
</dbReference>
<feature type="domain" description="VOC" evidence="1">
    <location>
        <begin position="23"/>
        <end position="140"/>
    </location>
</feature>
<evidence type="ECO:0000259" key="1">
    <source>
        <dbReference type="PROSITE" id="PS51819"/>
    </source>
</evidence>
<dbReference type="InterPro" id="IPR029068">
    <property type="entry name" value="Glyas_Bleomycin-R_OHBP_Dase"/>
</dbReference>
<dbReference type="HOGENOM" id="CLU_142293_0_0_11"/>
<reference evidence="2 3" key="1">
    <citation type="journal article" date="2012" name="BMC Genomics">
        <title>Complete genome sequence of Saccharothrix espanaensis DSM 44229T and comparison to the other completely sequenced Pseudonocardiaceae.</title>
        <authorList>
            <person name="Strobel T."/>
            <person name="Al-Dilaimi A."/>
            <person name="Blom J."/>
            <person name="Gessner A."/>
            <person name="Kalinowski J."/>
            <person name="Luzhetska M."/>
            <person name="Puhler A."/>
            <person name="Szczepanowski R."/>
            <person name="Bechthold A."/>
            <person name="Ruckert C."/>
        </authorList>
    </citation>
    <scope>NUCLEOTIDE SEQUENCE [LARGE SCALE GENOMIC DNA]</scope>
    <source>
        <strain evidence="3">ATCC 51144 / DSM 44229 / JCM 9112 / NBRC 15066 / NRRL 15764</strain>
    </source>
</reference>
<dbReference type="InterPro" id="IPR037523">
    <property type="entry name" value="VOC_core"/>
</dbReference>
<dbReference type="PROSITE" id="PS51819">
    <property type="entry name" value="VOC"/>
    <property type="match status" value="1"/>
</dbReference>
<accession>K0K5K0</accession>
<gene>
    <name evidence="2" type="ordered locus">BN6_83330</name>
</gene>
<evidence type="ECO:0000313" key="3">
    <source>
        <dbReference type="Proteomes" id="UP000006281"/>
    </source>
</evidence>
<dbReference type="STRING" id="1179773.BN6_83330"/>
<dbReference type="KEGG" id="sesp:BN6_83330"/>
<dbReference type="PATRIC" id="fig|1179773.3.peg.8412"/>
<keyword evidence="3" id="KW-1185">Reference proteome</keyword>
<dbReference type="Proteomes" id="UP000006281">
    <property type="component" value="Chromosome"/>
</dbReference>
<dbReference type="eggNOG" id="COG0346">
    <property type="taxonomic scope" value="Bacteria"/>
</dbReference>
<evidence type="ECO:0000313" key="2">
    <source>
        <dbReference type="EMBL" id="CCH35550.1"/>
    </source>
</evidence>
<dbReference type="EMBL" id="HE804045">
    <property type="protein sequence ID" value="CCH35550.1"/>
    <property type="molecule type" value="Genomic_DNA"/>
</dbReference>
<protein>
    <recommendedName>
        <fullName evidence="1">VOC domain-containing protein</fullName>
    </recommendedName>
</protein>
<organism evidence="2 3">
    <name type="scientific">Saccharothrix espanaensis (strain ATCC 51144 / DSM 44229 / JCM 9112 / NBRC 15066 / NRRL 15764)</name>
    <dbReference type="NCBI Taxonomy" id="1179773"/>
    <lineage>
        <taxon>Bacteria</taxon>
        <taxon>Bacillati</taxon>
        <taxon>Actinomycetota</taxon>
        <taxon>Actinomycetes</taxon>
        <taxon>Pseudonocardiales</taxon>
        <taxon>Pseudonocardiaceae</taxon>
        <taxon>Saccharothrix</taxon>
    </lineage>
</organism>
<dbReference type="AlphaFoldDB" id="K0K5K0"/>
<proteinExistence type="predicted"/>
<sequence>MCRRPRLDLHLARSLTVRDMTVKLNHTIVSAHDARATADFLVEVFGFAPAVPFGPFLCVETANEVSLDVMAAEEEITPQHYAFLVSDAEFDQIFGRVRERGLTYWADPYQRRAGEINTNDGGRGVYFEDPNGHRLEILTVPYGG</sequence>
<name>K0K5K0_SACES</name>
<dbReference type="SUPFAM" id="SSF54593">
    <property type="entry name" value="Glyoxalase/Bleomycin resistance protein/Dihydroxybiphenyl dioxygenase"/>
    <property type="match status" value="1"/>
</dbReference>
<dbReference type="InterPro" id="IPR004360">
    <property type="entry name" value="Glyas_Fos-R_dOase_dom"/>
</dbReference>
<dbReference type="Pfam" id="PF00903">
    <property type="entry name" value="Glyoxalase"/>
    <property type="match status" value="1"/>
</dbReference>
<dbReference type="CDD" id="cd08351">
    <property type="entry name" value="ChaP_like"/>
    <property type="match status" value="1"/>
</dbReference>